<dbReference type="CDD" id="cd16936">
    <property type="entry name" value="HATPase_RsbW-like"/>
    <property type="match status" value="1"/>
</dbReference>
<keyword evidence="3" id="KW-0547">Nucleotide-binding</keyword>
<dbReference type="SUPFAM" id="SSF55874">
    <property type="entry name" value="ATPase domain of HSP90 chaperone/DNA topoisomerase II/histidine kinase"/>
    <property type="match status" value="1"/>
</dbReference>
<dbReference type="RefSeq" id="WP_237383389.1">
    <property type="nucleotide sequence ID" value="NZ_CP071793.1"/>
</dbReference>
<protein>
    <submittedName>
        <fullName evidence="3">ATP-binding protein</fullName>
    </submittedName>
</protein>
<dbReference type="PANTHER" id="PTHR35526:SF3">
    <property type="entry name" value="ANTI-SIGMA-F FACTOR RSBW"/>
    <property type="match status" value="1"/>
</dbReference>
<dbReference type="InterPro" id="IPR050267">
    <property type="entry name" value="Anti-sigma-factor_SerPK"/>
</dbReference>
<dbReference type="Pfam" id="PF13581">
    <property type="entry name" value="HATPase_c_2"/>
    <property type="match status" value="1"/>
</dbReference>
<keyword evidence="1" id="KW-0723">Serine/threonine-protein kinase</keyword>
<accession>A0A8A4TVA1</accession>
<sequence>MNDLQTGKVEVTFPSQTEFVHMITVLASNAATVAGFDKKQAGKVAIATDEAVTNVIRHAYGGRSDKIINFTVEITPKSLILKVSHTGKALKKNEIRLPVMEEYIKKKQPGGLGLFIIDKFMDEVDYLAGEEHCCLMTKYRNMDQSGAEKK</sequence>
<name>A0A8A4TVA1_SULCO</name>
<reference evidence="3" key="1">
    <citation type="submission" date="2021-03" db="EMBL/GenBank/DDBJ databases">
        <title>Acanthopleuribacteraceae sp. M133.</title>
        <authorList>
            <person name="Wang G."/>
        </authorList>
    </citation>
    <scope>NUCLEOTIDE SEQUENCE</scope>
    <source>
        <strain evidence="3">M133</strain>
    </source>
</reference>
<dbReference type="KEGG" id="scor:J3U87_12600"/>
<keyword evidence="3" id="KW-0067">ATP-binding</keyword>
<dbReference type="PANTHER" id="PTHR35526">
    <property type="entry name" value="ANTI-SIGMA-F FACTOR RSBW-RELATED"/>
    <property type="match status" value="1"/>
</dbReference>
<dbReference type="AlphaFoldDB" id="A0A8A4TVA1"/>
<evidence type="ECO:0000256" key="1">
    <source>
        <dbReference type="ARBA" id="ARBA00022527"/>
    </source>
</evidence>
<gene>
    <name evidence="3" type="ORF">J3U87_12600</name>
</gene>
<dbReference type="EMBL" id="CP071793">
    <property type="protein sequence ID" value="QTD53287.1"/>
    <property type="molecule type" value="Genomic_DNA"/>
</dbReference>
<dbReference type="Gene3D" id="3.30.565.10">
    <property type="entry name" value="Histidine kinase-like ATPase, C-terminal domain"/>
    <property type="match status" value="1"/>
</dbReference>
<organism evidence="3 4">
    <name type="scientific">Sulfidibacter corallicola</name>
    <dbReference type="NCBI Taxonomy" id="2818388"/>
    <lineage>
        <taxon>Bacteria</taxon>
        <taxon>Pseudomonadati</taxon>
        <taxon>Acidobacteriota</taxon>
        <taxon>Holophagae</taxon>
        <taxon>Acanthopleuribacterales</taxon>
        <taxon>Acanthopleuribacteraceae</taxon>
        <taxon>Sulfidibacter</taxon>
    </lineage>
</organism>
<evidence type="ECO:0000313" key="3">
    <source>
        <dbReference type="EMBL" id="QTD53287.1"/>
    </source>
</evidence>
<keyword evidence="4" id="KW-1185">Reference proteome</keyword>
<keyword evidence="1" id="KW-0418">Kinase</keyword>
<proteinExistence type="predicted"/>
<keyword evidence="1" id="KW-0808">Transferase</keyword>
<evidence type="ECO:0000313" key="4">
    <source>
        <dbReference type="Proteomes" id="UP000663929"/>
    </source>
</evidence>
<dbReference type="Proteomes" id="UP000663929">
    <property type="component" value="Chromosome"/>
</dbReference>
<evidence type="ECO:0000259" key="2">
    <source>
        <dbReference type="Pfam" id="PF13581"/>
    </source>
</evidence>
<dbReference type="InterPro" id="IPR003594">
    <property type="entry name" value="HATPase_dom"/>
</dbReference>
<dbReference type="GO" id="GO:0005524">
    <property type="term" value="F:ATP binding"/>
    <property type="evidence" value="ECO:0007669"/>
    <property type="project" value="UniProtKB-KW"/>
</dbReference>
<dbReference type="GO" id="GO:0004674">
    <property type="term" value="F:protein serine/threonine kinase activity"/>
    <property type="evidence" value="ECO:0007669"/>
    <property type="project" value="UniProtKB-KW"/>
</dbReference>
<dbReference type="InterPro" id="IPR036890">
    <property type="entry name" value="HATPase_C_sf"/>
</dbReference>
<feature type="domain" description="Histidine kinase/HSP90-like ATPase" evidence="2">
    <location>
        <begin position="21"/>
        <end position="136"/>
    </location>
</feature>